<accession>A0A367EP34</accession>
<dbReference type="CDD" id="cd00093">
    <property type="entry name" value="HTH_XRE"/>
    <property type="match status" value="1"/>
</dbReference>
<dbReference type="InterPro" id="IPR043917">
    <property type="entry name" value="DUF5753"/>
</dbReference>
<name>A0A367EP34_9ACTN</name>
<proteinExistence type="predicted"/>
<dbReference type="Gene3D" id="1.10.260.40">
    <property type="entry name" value="lambda repressor-like DNA-binding domains"/>
    <property type="match status" value="1"/>
</dbReference>
<dbReference type="AlphaFoldDB" id="A0A367EP34"/>
<dbReference type="SUPFAM" id="SSF47413">
    <property type="entry name" value="lambda repressor-like DNA-binding domains"/>
    <property type="match status" value="1"/>
</dbReference>
<dbReference type="RefSeq" id="WP_114024098.1">
    <property type="nucleotide sequence ID" value="NZ_QOIN01000048.1"/>
</dbReference>
<evidence type="ECO:0000259" key="1">
    <source>
        <dbReference type="PROSITE" id="PS50943"/>
    </source>
</evidence>
<gene>
    <name evidence="2" type="ORF">DTL70_24400</name>
</gene>
<organism evidence="2 3">
    <name type="scientific">Streptomyces diacarni</name>
    <dbReference type="NCBI Taxonomy" id="2800381"/>
    <lineage>
        <taxon>Bacteria</taxon>
        <taxon>Bacillati</taxon>
        <taxon>Actinomycetota</taxon>
        <taxon>Actinomycetes</taxon>
        <taxon>Kitasatosporales</taxon>
        <taxon>Streptomycetaceae</taxon>
        <taxon>Streptomyces</taxon>
    </lineage>
</organism>
<dbReference type="PROSITE" id="PS50943">
    <property type="entry name" value="HTH_CROC1"/>
    <property type="match status" value="1"/>
</dbReference>
<protein>
    <submittedName>
        <fullName evidence="2">XRE family transcriptional regulator</fullName>
    </submittedName>
</protein>
<dbReference type="Pfam" id="PF13560">
    <property type="entry name" value="HTH_31"/>
    <property type="match status" value="1"/>
</dbReference>
<reference evidence="2 3" key="1">
    <citation type="submission" date="2018-06" db="EMBL/GenBank/DDBJ databases">
        <title>Streptomyces reniochalinae sp. nov. and Streptomyces diacarnus sp. nov. from marine sponges.</title>
        <authorList>
            <person name="Li L."/>
        </authorList>
    </citation>
    <scope>NUCLEOTIDE SEQUENCE [LARGE SCALE GENOMIC DNA]</scope>
    <source>
        <strain evidence="2 3">LHW51701</strain>
    </source>
</reference>
<dbReference type="InterPro" id="IPR001387">
    <property type="entry name" value="Cro/C1-type_HTH"/>
</dbReference>
<feature type="domain" description="HTH cro/C1-type" evidence="1">
    <location>
        <begin position="23"/>
        <end position="62"/>
    </location>
</feature>
<dbReference type="SMART" id="SM00530">
    <property type="entry name" value="HTH_XRE"/>
    <property type="match status" value="1"/>
</dbReference>
<dbReference type="EMBL" id="QOIN01000048">
    <property type="protein sequence ID" value="RCG19844.1"/>
    <property type="molecule type" value="Genomic_DNA"/>
</dbReference>
<dbReference type="GO" id="GO:0003677">
    <property type="term" value="F:DNA binding"/>
    <property type="evidence" value="ECO:0007669"/>
    <property type="project" value="InterPro"/>
</dbReference>
<dbReference type="InterPro" id="IPR010982">
    <property type="entry name" value="Lambda_DNA-bd_dom_sf"/>
</dbReference>
<dbReference type="Pfam" id="PF19054">
    <property type="entry name" value="DUF5753"/>
    <property type="match status" value="1"/>
</dbReference>
<dbReference type="Proteomes" id="UP000252914">
    <property type="component" value="Unassembled WGS sequence"/>
</dbReference>
<evidence type="ECO:0000313" key="3">
    <source>
        <dbReference type="Proteomes" id="UP000252914"/>
    </source>
</evidence>
<comment type="caution">
    <text evidence="2">The sequence shown here is derived from an EMBL/GenBank/DDBJ whole genome shotgun (WGS) entry which is preliminary data.</text>
</comment>
<evidence type="ECO:0000313" key="2">
    <source>
        <dbReference type="EMBL" id="RCG19844.1"/>
    </source>
</evidence>
<keyword evidence="3" id="KW-1185">Reference proteome</keyword>
<sequence length="278" mass="30381">MAHHQSKDLDPYTSPRAFYGSELRRLREAAKLSQEGLGDRAFCSGAYIGQFETGARRPQTELSRSFDQILDGGEHLQRLCRLARKSKHPDYFADAAELEELAQTFCEFSPMLVPGFLQTEAYARALTRAAVPLASEEEVEGHVVARMERGRRLLDSTGPQLWAIVHEAALHVSVGGAEVMVGQLAHIAAVTRSRRAIVQVQSFDAGVHQLMMGVTILMSFSDAPPVAYTEGAHTGQLIEDPALVAQCQASYDLARAAALPLTASLELIETAAKEHRKS</sequence>